<dbReference type="Pfam" id="PF13171">
    <property type="entry name" value="DUF4004"/>
    <property type="match status" value="1"/>
</dbReference>
<dbReference type="STRING" id="258515.SAMN05192585_11313"/>
<gene>
    <name evidence="1" type="ORF">SAMN05192585_11313</name>
</gene>
<evidence type="ECO:0000313" key="1">
    <source>
        <dbReference type="EMBL" id="SDN18876.1"/>
    </source>
</evidence>
<evidence type="ECO:0000313" key="2">
    <source>
        <dbReference type="Proteomes" id="UP000199182"/>
    </source>
</evidence>
<dbReference type="AlphaFoldDB" id="A0A1G9ZE22"/>
<dbReference type="Proteomes" id="UP000199182">
    <property type="component" value="Unassembled WGS sequence"/>
</dbReference>
<dbReference type="RefSeq" id="WP_092639600.1">
    <property type="nucleotide sequence ID" value="NZ_FNID01000013.1"/>
</dbReference>
<accession>A0A1G9ZE22</accession>
<evidence type="ECO:0008006" key="3">
    <source>
        <dbReference type="Google" id="ProtNLM"/>
    </source>
</evidence>
<dbReference type="OrthoDB" id="1648298at2"/>
<name>A0A1G9ZE22_9FIRM</name>
<dbReference type="InterPro" id="IPR025063">
    <property type="entry name" value="DUF4004"/>
</dbReference>
<dbReference type="EMBL" id="FNID01000013">
    <property type="protein sequence ID" value="SDN18876.1"/>
    <property type="molecule type" value="Genomic_DNA"/>
</dbReference>
<protein>
    <recommendedName>
        <fullName evidence="3">DUF4004 domain-containing protein</fullName>
    </recommendedName>
</protein>
<reference evidence="1 2" key="1">
    <citation type="submission" date="2016-10" db="EMBL/GenBank/DDBJ databases">
        <authorList>
            <person name="de Groot N.N."/>
        </authorList>
    </citation>
    <scope>NUCLEOTIDE SEQUENCE [LARGE SCALE GENOMIC DNA]</scope>
    <source>
        <strain evidence="1 2">CGMCC 1.5012</strain>
    </source>
</reference>
<organism evidence="1 2">
    <name type="scientific">Acetanaerobacterium elongatum</name>
    <dbReference type="NCBI Taxonomy" id="258515"/>
    <lineage>
        <taxon>Bacteria</taxon>
        <taxon>Bacillati</taxon>
        <taxon>Bacillota</taxon>
        <taxon>Clostridia</taxon>
        <taxon>Eubacteriales</taxon>
        <taxon>Oscillospiraceae</taxon>
        <taxon>Acetanaerobacterium</taxon>
    </lineage>
</organism>
<proteinExistence type="predicted"/>
<keyword evidence="2" id="KW-1185">Reference proteome</keyword>
<sequence length="208" mass="23886">MNNDDIISKKDLLELTDISYGQLYRWKRKGLIPEEWFIRKSTFTGQETFFPKAQVLARIEKIKNMKEDISLDELADVFSPAVDSVSLAANELVKRNIVIPGLLEQYQEFRHNNEPLDFNDILALYILNKLIDSGKISLDEGRLMIEVLNEGMIKFNSEPCELLLMRKLGVFSCLLISPPCKLYPDKGIRIIEKISIPTAIEELKVKLV</sequence>